<dbReference type="InParanoid" id="K3WGV9"/>
<dbReference type="InterPro" id="IPR000089">
    <property type="entry name" value="Biotin_lipoyl"/>
</dbReference>
<proteinExistence type="predicted"/>
<dbReference type="eggNOG" id="KOG0557">
    <property type="taxonomic scope" value="Eukaryota"/>
</dbReference>
<organism evidence="3 4">
    <name type="scientific">Globisporangium ultimum (strain ATCC 200006 / CBS 805.95 / DAOM BR144)</name>
    <name type="common">Pythium ultimum</name>
    <dbReference type="NCBI Taxonomy" id="431595"/>
    <lineage>
        <taxon>Eukaryota</taxon>
        <taxon>Sar</taxon>
        <taxon>Stramenopiles</taxon>
        <taxon>Oomycota</taxon>
        <taxon>Peronosporomycetes</taxon>
        <taxon>Pythiales</taxon>
        <taxon>Pythiaceae</taxon>
        <taxon>Globisporangium</taxon>
    </lineage>
</organism>
<protein>
    <recommendedName>
        <fullName evidence="2">Lipoyl-binding domain-containing protein</fullName>
    </recommendedName>
</protein>
<dbReference type="GO" id="GO:0045254">
    <property type="term" value="C:pyruvate dehydrogenase complex"/>
    <property type="evidence" value="ECO:0007669"/>
    <property type="project" value="InterPro"/>
</dbReference>
<dbReference type="SUPFAM" id="SSF51230">
    <property type="entry name" value="Single hybrid motif"/>
    <property type="match status" value="1"/>
</dbReference>
<reference evidence="4" key="1">
    <citation type="journal article" date="2010" name="Genome Biol.">
        <title>Genome sequence of the necrotrophic plant pathogen Pythium ultimum reveals original pathogenicity mechanisms and effector repertoire.</title>
        <authorList>
            <person name="Levesque C.A."/>
            <person name="Brouwer H."/>
            <person name="Cano L."/>
            <person name="Hamilton J.P."/>
            <person name="Holt C."/>
            <person name="Huitema E."/>
            <person name="Raffaele S."/>
            <person name="Robideau G.P."/>
            <person name="Thines M."/>
            <person name="Win J."/>
            <person name="Zerillo M.M."/>
            <person name="Beakes G.W."/>
            <person name="Boore J.L."/>
            <person name="Busam D."/>
            <person name="Dumas B."/>
            <person name="Ferriera S."/>
            <person name="Fuerstenberg S.I."/>
            <person name="Gachon C.M."/>
            <person name="Gaulin E."/>
            <person name="Govers F."/>
            <person name="Grenville-Briggs L."/>
            <person name="Horner N."/>
            <person name="Hostetler J."/>
            <person name="Jiang R.H."/>
            <person name="Johnson J."/>
            <person name="Krajaejun T."/>
            <person name="Lin H."/>
            <person name="Meijer H.J."/>
            <person name="Moore B."/>
            <person name="Morris P."/>
            <person name="Phuntmart V."/>
            <person name="Puiu D."/>
            <person name="Shetty J."/>
            <person name="Stajich J.E."/>
            <person name="Tripathy S."/>
            <person name="Wawra S."/>
            <person name="van West P."/>
            <person name="Whitty B.R."/>
            <person name="Coutinho P.M."/>
            <person name="Henrissat B."/>
            <person name="Martin F."/>
            <person name="Thomas P.D."/>
            <person name="Tyler B.M."/>
            <person name="De Vries R.P."/>
            <person name="Kamoun S."/>
            <person name="Yandell M."/>
            <person name="Tisserat N."/>
            <person name="Buell C.R."/>
        </authorList>
    </citation>
    <scope>NUCLEOTIDE SEQUENCE</scope>
    <source>
        <strain evidence="4">DAOM:BR144</strain>
    </source>
</reference>
<dbReference type="HOGENOM" id="CLU_1144523_0_0_1"/>
<dbReference type="EMBL" id="GL376567">
    <property type="status" value="NOT_ANNOTATED_CDS"/>
    <property type="molecule type" value="Genomic_DNA"/>
</dbReference>
<dbReference type="PANTHER" id="PTHR23151:SF90">
    <property type="entry name" value="DIHYDROLIPOYLLYSINE-RESIDUE ACETYLTRANSFERASE COMPONENT OF PYRUVATE DEHYDROGENASE COMPLEX, MITOCHONDRIAL-RELATED"/>
    <property type="match status" value="1"/>
</dbReference>
<dbReference type="CDD" id="cd06849">
    <property type="entry name" value="lipoyl_domain"/>
    <property type="match status" value="1"/>
</dbReference>
<evidence type="ECO:0000256" key="1">
    <source>
        <dbReference type="ARBA" id="ARBA00022823"/>
    </source>
</evidence>
<name>K3WGV9_GLOUD</name>
<keyword evidence="1" id="KW-0450">Lipoyl</keyword>
<dbReference type="Gene3D" id="2.40.50.100">
    <property type="match status" value="1"/>
</dbReference>
<dbReference type="VEuPathDB" id="FungiDB:PYU1_G004190"/>
<dbReference type="InterPro" id="IPR045257">
    <property type="entry name" value="E2/Pdx1"/>
</dbReference>
<dbReference type="OMA" id="DDMFLAR"/>
<evidence type="ECO:0000313" key="4">
    <source>
        <dbReference type="Proteomes" id="UP000019132"/>
    </source>
</evidence>
<dbReference type="EnsemblProtists" id="PYU1_T004200">
    <property type="protein sequence ID" value="PYU1_T004200"/>
    <property type="gene ID" value="PYU1_G004190"/>
</dbReference>
<dbReference type="PANTHER" id="PTHR23151">
    <property type="entry name" value="DIHYDROLIPOAMIDE ACETYL/SUCCINYL-TRANSFERASE-RELATED"/>
    <property type="match status" value="1"/>
</dbReference>
<keyword evidence="4" id="KW-1185">Reference proteome</keyword>
<dbReference type="GO" id="GO:0006086">
    <property type="term" value="P:pyruvate decarboxylation to acetyl-CoA"/>
    <property type="evidence" value="ECO:0007669"/>
    <property type="project" value="InterPro"/>
</dbReference>
<evidence type="ECO:0000259" key="2">
    <source>
        <dbReference type="PROSITE" id="PS50968"/>
    </source>
</evidence>
<dbReference type="Proteomes" id="UP000019132">
    <property type="component" value="Unassembled WGS sequence"/>
</dbReference>
<reference evidence="4" key="2">
    <citation type="submission" date="2010-04" db="EMBL/GenBank/DDBJ databases">
        <authorList>
            <person name="Buell R."/>
            <person name="Hamilton J."/>
            <person name="Hostetler J."/>
        </authorList>
    </citation>
    <scope>NUCLEOTIDE SEQUENCE [LARGE SCALE GENOMIC DNA]</scope>
    <source>
        <strain evidence="4">DAOM:BR144</strain>
    </source>
</reference>
<sequence length="265" mass="28251">MTRMPFAKFHSQQQPTDPSLSFVMLRHALRSVVPARRAVATAYAKRSFASYPPHEVVGLPALSPTMESGNLAKWNMKEGDRITAGDIICEIETDKAVVDYEATDDMFLARILVPEGTQNIVVGQPMMVVCEDEESLAALKDFKIEDAGVAAPAPAAKSPEEIPPKKEQVPVDPVLNAPVVPSDFLVTSQTTQKTVPGPAIPAAPVKAAPAPATAAALAATSTVFAEKWGLGIKKSPISLSLAKKQQAYIDLYGLTGTTPVSFDKK</sequence>
<dbReference type="Pfam" id="PF00364">
    <property type="entry name" value="Biotin_lipoyl"/>
    <property type="match status" value="1"/>
</dbReference>
<dbReference type="AlphaFoldDB" id="K3WGV9"/>
<feature type="domain" description="Lipoyl-binding" evidence="2">
    <location>
        <begin position="54"/>
        <end position="130"/>
    </location>
</feature>
<dbReference type="PROSITE" id="PS50968">
    <property type="entry name" value="BIOTINYL_LIPOYL"/>
    <property type="match status" value="1"/>
</dbReference>
<accession>K3WGV9</accession>
<dbReference type="InterPro" id="IPR011053">
    <property type="entry name" value="Single_hybrid_motif"/>
</dbReference>
<dbReference type="FunFam" id="2.40.50.100:FF:000010">
    <property type="entry name" value="Acetyltransferase component of pyruvate dehydrogenase complex"/>
    <property type="match status" value="1"/>
</dbReference>
<dbReference type="STRING" id="431595.K3WGV9"/>
<evidence type="ECO:0000313" key="3">
    <source>
        <dbReference type="EnsemblProtists" id="PYU1_T004200"/>
    </source>
</evidence>
<reference evidence="3" key="3">
    <citation type="submission" date="2015-02" db="UniProtKB">
        <authorList>
            <consortium name="EnsemblProtists"/>
        </authorList>
    </citation>
    <scope>IDENTIFICATION</scope>
    <source>
        <strain evidence="3">DAOM BR144</strain>
    </source>
</reference>
<dbReference type="GO" id="GO:0004742">
    <property type="term" value="F:dihydrolipoyllysine-residue acetyltransferase activity"/>
    <property type="evidence" value="ECO:0007669"/>
    <property type="project" value="TreeGrafter"/>
</dbReference>